<feature type="signal peptide" evidence="1">
    <location>
        <begin position="1"/>
        <end position="26"/>
    </location>
</feature>
<feature type="chain" id="PRO_5001499530" description="Secreted protein" evidence="1">
    <location>
        <begin position="27"/>
        <end position="88"/>
    </location>
</feature>
<protein>
    <recommendedName>
        <fullName evidence="4">Secreted protein</fullName>
    </recommendedName>
</protein>
<evidence type="ECO:0008006" key="4">
    <source>
        <dbReference type="Google" id="ProtNLM"/>
    </source>
</evidence>
<dbReference type="RefSeq" id="XP_040642273.1">
    <property type="nucleotide sequence ID" value="XM_040777993.1"/>
</dbReference>
<dbReference type="EMBL" id="KK088413">
    <property type="protein sequence ID" value="EYE98585.1"/>
    <property type="molecule type" value="Genomic_DNA"/>
</dbReference>
<dbReference type="HOGENOM" id="CLU_2468657_0_0_1"/>
<proteinExistence type="predicted"/>
<gene>
    <name evidence="2" type="ORF">EURHEDRAFT_217815</name>
</gene>
<keyword evidence="3" id="KW-1185">Reference proteome</keyword>
<dbReference type="AlphaFoldDB" id="A0A017SQR6"/>
<evidence type="ECO:0000313" key="3">
    <source>
        <dbReference type="Proteomes" id="UP000019804"/>
    </source>
</evidence>
<name>A0A017SQR6_ASPRC</name>
<evidence type="ECO:0000256" key="1">
    <source>
        <dbReference type="SAM" id="SignalP"/>
    </source>
</evidence>
<evidence type="ECO:0000313" key="2">
    <source>
        <dbReference type="EMBL" id="EYE98585.1"/>
    </source>
</evidence>
<keyword evidence="1" id="KW-0732">Signal</keyword>
<organism evidence="2 3">
    <name type="scientific">Aspergillus ruber (strain CBS 135680)</name>
    <dbReference type="NCBI Taxonomy" id="1388766"/>
    <lineage>
        <taxon>Eukaryota</taxon>
        <taxon>Fungi</taxon>
        <taxon>Dikarya</taxon>
        <taxon>Ascomycota</taxon>
        <taxon>Pezizomycotina</taxon>
        <taxon>Eurotiomycetes</taxon>
        <taxon>Eurotiomycetidae</taxon>
        <taxon>Eurotiales</taxon>
        <taxon>Aspergillaceae</taxon>
        <taxon>Aspergillus</taxon>
        <taxon>Aspergillus subgen. Aspergillus</taxon>
    </lineage>
</organism>
<accession>A0A017SQR6</accession>
<dbReference type="Proteomes" id="UP000019804">
    <property type="component" value="Unassembled WGS sequence"/>
</dbReference>
<sequence>MRVWAKSIQFALAARLLLLLCQNLRGSRTGRSQYHKADCRKIHPCHQILLILKHSGFHPPKDIFMDSGYCPAPSNSPHKWRRRVTLFI</sequence>
<reference evidence="3" key="1">
    <citation type="journal article" date="2014" name="Nat. Commun.">
        <title>Genomic adaptations of the halophilic Dead Sea filamentous fungus Eurotium rubrum.</title>
        <authorList>
            <person name="Kis-Papo T."/>
            <person name="Weig A.R."/>
            <person name="Riley R."/>
            <person name="Persoh D."/>
            <person name="Salamov A."/>
            <person name="Sun H."/>
            <person name="Lipzen A."/>
            <person name="Wasser S.P."/>
            <person name="Rambold G."/>
            <person name="Grigoriev I.V."/>
            <person name="Nevo E."/>
        </authorList>
    </citation>
    <scope>NUCLEOTIDE SEQUENCE [LARGE SCALE GENOMIC DNA]</scope>
    <source>
        <strain evidence="3">CBS 135680</strain>
    </source>
</reference>
<dbReference type="GeneID" id="63693117"/>